<feature type="compositionally biased region" description="Basic and acidic residues" evidence="2">
    <location>
        <begin position="175"/>
        <end position="190"/>
    </location>
</feature>
<dbReference type="PaxDb" id="3218-PP1S57_10V6.1"/>
<evidence type="ECO:0000313" key="6">
    <source>
        <dbReference type="Proteomes" id="UP000006727"/>
    </source>
</evidence>
<dbReference type="PANTHER" id="PTHR22814:SF336">
    <property type="entry name" value="HEAVY METAL-ASSOCIATED ISOPRENYLATED PLANT PROTEIN 23"/>
    <property type="match status" value="1"/>
</dbReference>
<dbReference type="PANTHER" id="PTHR22814">
    <property type="entry name" value="COPPER TRANSPORT PROTEIN ATOX1-RELATED"/>
    <property type="match status" value="1"/>
</dbReference>
<dbReference type="EnsemblPlants" id="Pp3c25_11210V3.1">
    <property type="protein sequence ID" value="Pp3c25_11210V3.1"/>
    <property type="gene ID" value="Pp3c25_11210"/>
</dbReference>
<dbReference type="Gene3D" id="3.30.70.100">
    <property type="match status" value="1"/>
</dbReference>
<dbReference type="GO" id="GO:0046872">
    <property type="term" value="F:metal ion binding"/>
    <property type="evidence" value="ECO:0007669"/>
    <property type="project" value="UniProtKB-KW"/>
</dbReference>
<keyword evidence="6" id="KW-1185">Reference proteome</keyword>
<feature type="compositionally biased region" description="Basic residues" evidence="2">
    <location>
        <begin position="102"/>
        <end position="123"/>
    </location>
</feature>
<feature type="domain" description="HMA" evidence="3">
    <location>
        <begin position="29"/>
        <end position="92"/>
    </location>
</feature>
<accession>A0A2K1IEI9</accession>
<reference evidence="4 6" key="1">
    <citation type="journal article" date="2008" name="Science">
        <title>The Physcomitrella genome reveals evolutionary insights into the conquest of land by plants.</title>
        <authorList>
            <person name="Rensing S."/>
            <person name="Lang D."/>
            <person name="Zimmer A."/>
            <person name="Terry A."/>
            <person name="Salamov A."/>
            <person name="Shapiro H."/>
            <person name="Nishiyama T."/>
            <person name="Perroud P.-F."/>
            <person name="Lindquist E."/>
            <person name="Kamisugi Y."/>
            <person name="Tanahashi T."/>
            <person name="Sakakibara K."/>
            <person name="Fujita T."/>
            <person name="Oishi K."/>
            <person name="Shin-I T."/>
            <person name="Kuroki Y."/>
            <person name="Toyoda A."/>
            <person name="Suzuki Y."/>
            <person name="Hashimoto A."/>
            <person name="Yamaguchi K."/>
            <person name="Sugano A."/>
            <person name="Kohara Y."/>
            <person name="Fujiyama A."/>
            <person name="Anterola A."/>
            <person name="Aoki S."/>
            <person name="Ashton N."/>
            <person name="Barbazuk W.B."/>
            <person name="Barker E."/>
            <person name="Bennetzen J."/>
            <person name="Bezanilla M."/>
            <person name="Blankenship R."/>
            <person name="Cho S.H."/>
            <person name="Dutcher S."/>
            <person name="Estelle M."/>
            <person name="Fawcett J.A."/>
            <person name="Gundlach H."/>
            <person name="Hanada K."/>
            <person name="Heyl A."/>
            <person name="Hicks K.A."/>
            <person name="Hugh J."/>
            <person name="Lohr M."/>
            <person name="Mayer K."/>
            <person name="Melkozernov A."/>
            <person name="Murata T."/>
            <person name="Nelson D."/>
            <person name="Pils B."/>
            <person name="Prigge M."/>
            <person name="Reiss B."/>
            <person name="Renner T."/>
            <person name="Rombauts S."/>
            <person name="Rushton P."/>
            <person name="Sanderfoot A."/>
            <person name="Schween G."/>
            <person name="Shiu S.-H."/>
            <person name="Stueber K."/>
            <person name="Theodoulou F.L."/>
            <person name="Tu H."/>
            <person name="Van de Peer Y."/>
            <person name="Verrier P.J."/>
            <person name="Waters E."/>
            <person name="Wood A."/>
            <person name="Yang L."/>
            <person name="Cove D."/>
            <person name="Cuming A."/>
            <person name="Hasebe M."/>
            <person name="Lucas S."/>
            <person name="Mishler D.B."/>
            <person name="Reski R."/>
            <person name="Grigoriev I."/>
            <person name="Quatrano R.S."/>
            <person name="Boore J.L."/>
        </authorList>
    </citation>
    <scope>NUCLEOTIDE SEQUENCE [LARGE SCALE GENOMIC DNA]</scope>
    <source>
        <strain evidence="5 6">cv. Gransden 2004</strain>
    </source>
</reference>
<reference evidence="5" key="3">
    <citation type="submission" date="2020-12" db="UniProtKB">
        <authorList>
            <consortium name="EnsemblPlants"/>
        </authorList>
    </citation>
    <scope>IDENTIFICATION</scope>
</reference>
<protein>
    <recommendedName>
        <fullName evidence="3">HMA domain-containing protein</fullName>
    </recommendedName>
</protein>
<dbReference type="GeneID" id="112277240"/>
<organism evidence="4">
    <name type="scientific">Physcomitrium patens</name>
    <name type="common">Spreading-leaved earth moss</name>
    <name type="synonym">Physcomitrella patens</name>
    <dbReference type="NCBI Taxonomy" id="3218"/>
    <lineage>
        <taxon>Eukaryota</taxon>
        <taxon>Viridiplantae</taxon>
        <taxon>Streptophyta</taxon>
        <taxon>Embryophyta</taxon>
        <taxon>Bryophyta</taxon>
        <taxon>Bryophytina</taxon>
        <taxon>Bryopsida</taxon>
        <taxon>Funariidae</taxon>
        <taxon>Funariales</taxon>
        <taxon>Funariaceae</taxon>
        <taxon>Physcomitrium</taxon>
    </lineage>
</organism>
<dbReference type="RefSeq" id="XP_024365112.1">
    <property type="nucleotide sequence ID" value="XM_024509344.2"/>
</dbReference>
<keyword evidence="1" id="KW-0479">Metal-binding</keyword>
<dbReference type="KEGG" id="ppp:112277240"/>
<dbReference type="InterPro" id="IPR036163">
    <property type="entry name" value="HMA_dom_sf"/>
</dbReference>
<evidence type="ECO:0000313" key="5">
    <source>
        <dbReference type="EnsemblPlants" id="Pp3c25_11210V3.1"/>
    </source>
</evidence>
<dbReference type="SUPFAM" id="SSF55008">
    <property type="entry name" value="HMA, heavy metal-associated domain"/>
    <property type="match status" value="1"/>
</dbReference>
<dbReference type="EnsemblPlants" id="Pp3c25_11210V3.2">
    <property type="protein sequence ID" value="Pp3c25_11210V3.2"/>
    <property type="gene ID" value="Pp3c25_11210"/>
</dbReference>
<evidence type="ECO:0000313" key="4">
    <source>
        <dbReference type="EMBL" id="PNR27692.1"/>
    </source>
</evidence>
<proteinExistence type="predicted"/>
<dbReference type="EMBL" id="ABEU02000025">
    <property type="protein sequence ID" value="PNR27692.1"/>
    <property type="molecule type" value="Genomic_DNA"/>
</dbReference>
<feature type="compositionally biased region" description="Polar residues" evidence="2">
    <location>
        <begin position="149"/>
        <end position="160"/>
    </location>
</feature>
<dbReference type="Gramene" id="Pp3c25_11210V3.2">
    <property type="protein sequence ID" value="Pp3c25_11210V3.2"/>
    <property type="gene ID" value="Pp3c25_11210"/>
</dbReference>
<dbReference type="PROSITE" id="PS50846">
    <property type="entry name" value="HMA_2"/>
    <property type="match status" value="1"/>
</dbReference>
<reference evidence="4 6" key="2">
    <citation type="journal article" date="2018" name="Plant J.">
        <title>The Physcomitrella patens chromosome-scale assembly reveals moss genome structure and evolution.</title>
        <authorList>
            <person name="Lang D."/>
            <person name="Ullrich K.K."/>
            <person name="Murat F."/>
            <person name="Fuchs J."/>
            <person name="Jenkins J."/>
            <person name="Haas F.B."/>
            <person name="Piednoel M."/>
            <person name="Gundlach H."/>
            <person name="Van Bel M."/>
            <person name="Meyberg R."/>
            <person name="Vives C."/>
            <person name="Morata J."/>
            <person name="Symeonidi A."/>
            <person name="Hiss M."/>
            <person name="Muchero W."/>
            <person name="Kamisugi Y."/>
            <person name="Saleh O."/>
            <person name="Blanc G."/>
            <person name="Decker E.L."/>
            <person name="van Gessel N."/>
            <person name="Grimwood J."/>
            <person name="Hayes R.D."/>
            <person name="Graham S.W."/>
            <person name="Gunter L.E."/>
            <person name="McDaniel S.F."/>
            <person name="Hoernstein S.N.W."/>
            <person name="Larsson A."/>
            <person name="Li F.W."/>
            <person name="Perroud P.F."/>
            <person name="Phillips J."/>
            <person name="Ranjan P."/>
            <person name="Rokshar D.S."/>
            <person name="Rothfels C.J."/>
            <person name="Schneider L."/>
            <person name="Shu S."/>
            <person name="Stevenson D.W."/>
            <person name="Thummler F."/>
            <person name="Tillich M."/>
            <person name="Villarreal Aguilar J.C."/>
            <person name="Widiez T."/>
            <person name="Wong G.K."/>
            <person name="Wymore A."/>
            <person name="Zhang Y."/>
            <person name="Zimmer A.D."/>
            <person name="Quatrano R.S."/>
            <person name="Mayer K.F.X."/>
            <person name="Goodstein D."/>
            <person name="Casacuberta J.M."/>
            <person name="Vandepoele K."/>
            <person name="Reski R."/>
            <person name="Cuming A.C."/>
            <person name="Tuskan G.A."/>
            <person name="Maumus F."/>
            <person name="Salse J."/>
            <person name="Schmutz J."/>
            <person name="Rensing S.A."/>
        </authorList>
    </citation>
    <scope>NUCLEOTIDE SEQUENCE [LARGE SCALE GENOMIC DNA]</scope>
    <source>
        <strain evidence="5 6">cv. Gransden 2004</strain>
    </source>
</reference>
<gene>
    <name evidence="5" type="primary">LOC112277240</name>
    <name evidence="4" type="ORF">PHYPA_029844</name>
</gene>
<evidence type="ECO:0000256" key="1">
    <source>
        <dbReference type="ARBA" id="ARBA00022723"/>
    </source>
</evidence>
<dbReference type="OrthoDB" id="689350at2759"/>
<dbReference type="Proteomes" id="UP000006727">
    <property type="component" value="Chromosome 25"/>
</dbReference>
<dbReference type="FunCoup" id="A0A2K1IEI9">
    <property type="interactions" value="22"/>
</dbReference>
<evidence type="ECO:0000256" key="2">
    <source>
        <dbReference type="SAM" id="MobiDB-lite"/>
    </source>
</evidence>
<dbReference type="AlphaFoldDB" id="A0A2K1IEI9"/>
<sequence length="265" mass="31555">MSLNEVFYSRGEPEWLHQRPPAYGYGGNSPRTELRVLMCCHKCEEKVREEINEVYGVEDIFTDQGRSEVAVYGYADSHDVLKKARKIDKRAEIVSSDSFTLHHGKPDKHRKHRTYHQRDKHNRSFLPDYNPGHAYAHLPTEVSSARYNSSLNQSSTYDSRSYNRHPGSSYGIPGYEHRHHDYRPDHDNFQPEYRHIRRGYRLEPETIYRYNDYQPDFAHQSLYGGYQPNQNYPPSYVDRRDYRDPPYPEAIANPDYMKQNQDYYY</sequence>
<feature type="region of interest" description="Disordered" evidence="2">
    <location>
        <begin position="149"/>
        <end position="190"/>
    </location>
</feature>
<evidence type="ECO:0000259" key="3">
    <source>
        <dbReference type="PROSITE" id="PS50846"/>
    </source>
</evidence>
<dbReference type="InterPro" id="IPR006121">
    <property type="entry name" value="HMA_dom"/>
</dbReference>
<dbReference type="Gramene" id="Pp3c25_11210V3.1">
    <property type="protein sequence ID" value="Pp3c25_11210V3.1"/>
    <property type="gene ID" value="Pp3c25_11210"/>
</dbReference>
<feature type="region of interest" description="Disordered" evidence="2">
    <location>
        <begin position="100"/>
        <end position="132"/>
    </location>
</feature>
<name>A0A2K1IEI9_PHYPA</name>
<dbReference type="CDD" id="cd00371">
    <property type="entry name" value="HMA"/>
    <property type="match status" value="1"/>
</dbReference>